<dbReference type="Pfam" id="PF08668">
    <property type="entry name" value="HDOD"/>
    <property type="match status" value="1"/>
</dbReference>
<organism evidence="2 4">
    <name type="scientific">Geobacillus proteiniphilus</name>
    <dbReference type="NCBI Taxonomy" id="860353"/>
    <lineage>
        <taxon>Bacteria</taxon>
        <taxon>Bacillati</taxon>
        <taxon>Bacillota</taxon>
        <taxon>Bacilli</taxon>
        <taxon>Bacillales</taxon>
        <taxon>Anoxybacillaceae</taxon>
        <taxon>Geobacillus</taxon>
    </lineage>
</organism>
<dbReference type="PANTHER" id="PTHR33525">
    <property type="match status" value="1"/>
</dbReference>
<protein>
    <submittedName>
        <fullName evidence="3">HDOD domain-containing protein</fullName>
    </submittedName>
    <submittedName>
        <fullName evidence="2">Putative signal transduction protein</fullName>
    </submittedName>
</protein>
<name>A0A1Q5SH43_9BACL</name>
<dbReference type="PROSITE" id="PS51833">
    <property type="entry name" value="HDOD"/>
    <property type="match status" value="1"/>
</dbReference>
<proteinExistence type="predicted"/>
<reference evidence="3 5" key="4">
    <citation type="submission" date="2023-08" db="EMBL/GenBank/DDBJ databases">
        <title>Genome sequencing of the thermostable Gram positive bacteria Geobacillus proteiniphilus strain T-6.</title>
        <authorList>
            <person name="Shulami S."/>
            <person name="Shoham Y."/>
        </authorList>
    </citation>
    <scope>NUCLEOTIDE SEQUENCE [LARGE SCALE GENOMIC DNA]</scope>
    <source>
        <strain evidence="3 5">T-6</strain>
    </source>
</reference>
<dbReference type="EMBL" id="MQMG01000114">
    <property type="protein sequence ID" value="OKO87331.1"/>
    <property type="molecule type" value="Genomic_DNA"/>
</dbReference>
<accession>A0A1Q5SH43</accession>
<evidence type="ECO:0000313" key="5">
    <source>
        <dbReference type="Proteomes" id="UP001223761"/>
    </source>
</evidence>
<evidence type="ECO:0000313" key="2">
    <source>
        <dbReference type="EMBL" id="OKO87331.1"/>
    </source>
</evidence>
<keyword evidence="5" id="KW-1185">Reference proteome</keyword>
<evidence type="ECO:0000313" key="4">
    <source>
        <dbReference type="Proteomes" id="UP000186030"/>
    </source>
</evidence>
<reference evidence="2" key="3">
    <citation type="journal article" date="2019" name="Int. J. Syst. Evol. Microbiol.">
        <title>Geobacillus proteiniphilus sp. nov., a thermophilic bacterium isolated from a high-temperature heavy oil reservoir in China.</title>
        <authorList>
            <person name="Semenova E.M."/>
            <person name="Sokolova D.S."/>
            <person name="Grouzdev D.S."/>
            <person name="Poltaraus A.B."/>
            <person name="Vinokurova N.G."/>
            <person name="Tourova T.P."/>
            <person name="Nazina T.N."/>
        </authorList>
    </citation>
    <scope>NUCLEOTIDE SEQUENCE</scope>
    <source>
        <strain evidence="2">1017</strain>
    </source>
</reference>
<dbReference type="InterPro" id="IPR052340">
    <property type="entry name" value="RNase_Y/CdgJ"/>
</dbReference>
<dbReference type="Proteomes" id="UP000186030">
    <property type="component" value="Unassembled WGS sequence"/>
</dbReference>
<dbReference type="AlphaFoldDB" id="A0A1Q5SH43"/>
<dbReference type="Proteomes" id="UP001223761">
    <property type="component" value="Chromosome"/>
</dbReference>
<evidence type="ECO:0000259" key="1">
    <source>
        <dbReference type="PROSITE" id="PS51833"/>
    </source>
</evidence>
<dbReference type="RefSeq" id="WP_074044850.1">
    <property type="nucleotide sequence ID" value="NZ_CP133076.1"/>
</dbReference>
<dbReference type="SUPFAM" id="SSF109604">
    <property type="entry name" value="HD-domain/PDEase-like"/>
    <property type="match status" value="1"/>
</dbReference>
<feature type="domain" description="HDOD" evidence="1">
    <location>
        <begin position="1"/>
        <end position="75"/>
    </location>
</feature>
<evidence type="ECO:0000313" key="3">
    <source>
        <dbReference type="EMBL" id="WMJ17294.1"/>
    </source>
</evidence>
<dbReference type="InterPro" id="IPR013976">
    <property type="entry name" value="HDOD"/>
</dbReference>
<reference evidence="2 4" key="1">
    <citation type="submission" date="2016-11" db="EMBL/GenBank/DDBJ databases">
        <authorList>
            <person name="Kadnikov V."/>
            <person name="Nazina T."/>
        </authorList>
    </citation>
    <scope>NUCLEOTIDE SEQUENCE [LARGE SCALE GENOMIC DNA]</scope>
    <source>
        <strain evidence="2 4">1017</strain>
    </source>
</reference>
<dbReference type="EMBL" id="CP133076">
    <property type="protein sequence ID" value="WMJ17294.1"/>
    <property type="molecule type" value="Genomic_DNA"/>
</dbReference>
<dbReference type="Gene3D" id="1.10.3210.10">
    <property type="entry name" value="Hypothetical protein af1432"/>
    <property type="match status" value="1"/>
</dbReference>
<reference evidence="4" key="2">
    <citation type="submission" date="2017-01" db="EMBL/GenBank/DDBJ databases">
        <title>Genome sequencing and annotation of Geobacillus sp. 1017, a Hydrocarbon-Oxidizing Thermophilic Bacterium Isolated from a Heavy Oil Reservoir (China).</title>
        <authorList>
            <person name="Kadnikov V.V."/>
            <person name="Mardanov A.V."/>
            <person name="Poltaraus A.B."/>
            <person name="Sokolova D.S."/>
            <person name="Semenova E.M."/>
            <person name="Ravin N.V."/>
            <person name="Tourova T.P."/>
            <person name="Nazina T.N."/>
        </authorList>
    </citation>
    <scope>NUCLEOTIDE SEQUENCE [LARGE SCALE GENOMIC DNA]</scope>
    <source>
        <strain evidence="4">1017</strain>
    </source>
</reference>
<dbReference type="PANTHER" id="PTHR33525:SF4">
    <property type="entry name" value="CYCLIC DI-GMP PHOSPHODIESTERASE CDGJ"/>
    <property type="match status" value="1"/>
</dbReference>
<sequence>MIERDLSLTYLLLKLANSMIVSHRPKIKSIRHAIMLLVINELKKWISVLALQKLYDLHAHLYQEIVTLSFKRESL</sequence>
<gene>
    <name evidence="2" type="ORF">BRO54_3864</name>
    <name evidence="3" type="ORF">RA955_04075</name>
</gene>